<keyword evidence="1" id="KW-0812">Transmembrane</keyword>
<evidence type="ECO:0000256" key="1">
    <source>
        <dbReference type="SAM" id="Phobius"/>
    </source>
</evidence>
<keyword evidence="1" id="KW-1133">Transmembrane helix</keyword>
<dbReference type="STRING" id="1646377.BS640_21255"/>
<reference evidence="2 3" key="1">
    <citation type="journal article" date="2017" name="Int. J. Syst. Evol. Microbiol.">
        <title>Rouxiella badensis sp. nov. and Rouxiella silvae sp. nov. isolated from peat bog soil in Germany and emendation of the genus description.</title>
        <authorList>
            <person name="Le Fleche-Mateos A."/>
            <person name="Kugler J.H."/>
            <person name="Hansen S.H."/>
            <person name="Syldatk C."/>
            <person name="Hausmann R."/>
            <person name="Lomprez F."/>
            <person name="Vandenbogaert M."/>
            <person name="Manuguerra J.C."/>
            <person name="Grimont P.A."/>
        </authorList>
    </citation>
    <scope>NUCLEOTIDE SEQUENCE [LARGE SCALE GENOMIC DNA]</scope>
    <source>
        <strain evidence="2 3">DSM 100043</strain>
    </source>
</reference>
<accession>A0A1X0W9K9</accession>
<evidence type="ECO:0000313" key="3">
    <source>
        <dbReference type="Proteomes" id="UP000192536"/>
    </source>
</evidence>
<keyword evidence="1" id="KW-0472">Membrane</keyword>
<evidence type="ECO:0008006" key="4">
    <source>
        <dbReference type="Google" id="ProtNLM"/>
    </source>
</evidence>
<proteinExistence type="predicted"/>
<feature type="transmembrane region" description="Helical" evidence="1">
    <location>
        <begin position="6"/>
        <end position="27"/>
    </location>
</feature>
<dbReference type="Proteomes" id="UP000192536">
    <property type="component" value="Unassembled WGS sequence"/>
</dbReference>
<dbReference type="EMBL" id="MRWE01000053">
    <property type="protein sequence ID" value="ORJ23439.1"/>
    <property type="molecule type" value="Genomic_DNA"/>
</dbReference>
<dbReference type="AlphaFoldDB" id="A0A1X0W9K9"/>
<evidence type="ECO:0000313" key="2">
    <source>
        <dbReference type="EMBL" id="ORJ23439.1"/>
    </source>
</evidence>
<gene>
    <name evidence="2" type="ORF">BS640_21255</name>
</gene>
<protein>
    <recommendedName>
        <fullName evidence="4">Type II secretory pathway, pseudopilin PulG</fullName>
    </recommendedName>
</protein>
<dbReference type="RefSeq" id="WP_017493094.1">
    <property type="nucleotide sequence ID" value="NZ_CP049603.1"/>
</dbReference>
<dbReference type="GeneID" id="93568136"/>
<comment type="caution">
    <text evidence="2">The sequence shown here is derived from an EMBL/GenBank/DDBJ whole genome shotgun (WGS) entry which is preliminary data.</text>
</comment>
<keyword evidence="3" id="KW-1185">Reference proteome</keyword>
<sequence>MQSGNAQSGFSYLLLLVGLSLMAILMLKSQDLIATNFRQQQEAQLLFAGNQIRAAINSYRGSDSLKQEASSVKKDNCFPISFEQLVFDNRSFKPRYHLRRIYLDPFTQKINWVQVFDSEGRWIGVHSSVKGNPLKKVGFKEENKTFKKANSYQEWVFKVDEDPSAPLPAQCKK</sequence>
<name>A0A1X0W9K9_9GAMM</name>
<organism evidence="2 3">
    <name type="scientific">Rouxiella badensis</name>
    <dbReference type="NCBI Taxonomy" id="1646377"/>
    <lineage>
        <taxon>Bacteria</taxon>
        <taxon>Pseudomonadati</taxon>
        <taxon>Pseudomonadota</taxon>
        <taxon>Gammaproteobacteria</taxon>
        <taxon>Enterobacterales</taxon>
        <taxon>Yersiniaceae</taxon>
        <taxon>Rouxiella</taxon>
    </lineage>
</organism>